<dbReference type="InterPro" id="IPR052424">
    <property type="entry name" value="Kielin_Chordin-BMP_Reg"/>
</dbReference>
<keyword evidence="3 6" id="KW-0732">Signal</keyword>
<dbReference type="PROSITE" id="PS01208">
    <property type="entry name" value="VWFC_1"/>
    <property type="match status" value="1"/>
</dbReference>
<comment type="subcellular location">
    <subcellularLocation>
        <location evidence="1">Secreted</location>
    </subcellularLocation>
</comment>
<evidence type="ECO:0000256" key="1">
    <source>
        <dbReference type="ARBA" id="ARBA00004613"/>
    </source>
</evidence>
<feature type="chain" id="PRO_5043994680" evidence="6">
    <location>
        <begin position="22"/>
        <end position="781"/>
    </location>
</feature>
<evidence type="ECO:0000259" key="7">
    <source>
        <dbReference type="PROSITE" id="PS50184"/>
    </source>
</evidence>
<dbReference type="InterPro" id="IPR001846">
    <property type="entry name" value="VWF_type-D"/>
</dbReference>
<evidence type="ECO:0000256" key="5">
    <source>
        <dbReference type="SAM" id="MobiDB-lite"/>
    </source>
</evidence>
<feature type="compositionally biased region" description="Basic and acidic residues" evidence="5">
    <location>
        <begin position="717"/>
        <end position="739"/>
    </location>
</feature>
<keyword evidence="4" id="KW-0677">Repeat</keyword>
<feature type="compositionally biased region" description="Basic residues" evidence="5">
    <location>
        <begin position="740"/>
        <end position="751"/>
    </location>
</feature>
<evidence type="ECO:0000313" key="9">
    <source>
        <dbReference type="EMBL" id="CAF2936136.1"/>
    </source>
</evidence>
<feature type="region of interest" description="Disordered" evidence="5">
    <location>
        <begin position="703"/>
        <end position="756"/>
    </location>
</feature>
<reference evidence="9" key="1">
    <citation type="submission" date="2021-02" db="EMBL/GenBank/DDBJ databases">
        <authorList>
            <person name="Bekaert M."/>
        </authorList>
    </citation>
    <scope>NUCLEOTIDE SEQUENCE</scope>
    <source>
        <strain evidence="9">IoA-00</strain>
    </source>
</reference>
<dbReference type="InterPro" id="IPR001007">
    <property type="entry name" value="VWF_dom"/>
</dbReference>
<gene>
    <name evidence="9" type="ORF">LSAA_10741</name>
</gene>
<feature type="domain" description="VWFC" evidence="7">
    <location>
        <begin position="289"/>
        <end position="352"/>
    </location>
</feature>
<dbReference type="EMBL" id="HG994584">
    <property type="protein sequence ID" value="CAF2936136.1"/>
    <property type="molecule type" value="Genomic_DNA"/>
</dbReference>
<keyword evidence="10" id="KW-1185">Reference proteome</keyword>
<feature type="domain" description="VWFD" evidence="8">
    <location>
        <begin position="356"/>
        <end position="536"/>
    </location>
</feature>
<dbReference type="OrthoDB" id="6019304at2759"/>
<dbReference type="Pfam" id="PF08742">
    <property type="entry name" value="C8"/>
    <property type="match status" value="1"/>
</dbReference>
<evidence type="ECO:0000313" key="10">
    <source>
        <dbReference type="Proteomes" id="UP000675881"/>
    </source>
</evidence>
<dbReference type="SMART" id="SM00216">
    <property type="entry name" value="VWD"/>
    <property type="match status" value="1"/>
</dbReference>
<dbReference type="SMART" id="SM00832">
    <property type="entry name" value="C8"/>
    <property type="match status" value="1"/>
</dbReference>
<dbReference type="Gene3D" id="6.20.200.20">
    <property type="match status" value="3"/>
</dbReference>
<organism evidence="9 10">
    <name type="scientific">Lepeophtheirus salmonis</name>
    <name type="common">Salmon louse</name>
    <name type="synonym">Caligus salmonis</name>
    <dbReference type="NCBI Taxonomy" id="72036"/>
    <lineage>
        <taxon>Eukaryota</taxon>
        <taxon>Metazoa</taxon>
        <taxon>Ecdysozoa</taxon>
        <taxon>Arthropoda</taxon>
        <taxon>Crustacea</taxon>
        <taxon>Multicrustacea</taxon>
        <taxon>Hexanauplia</taxon>
        <taxon>Copepoda</taxon>
        <taxon>Siphonostomatoida</taxon>
        <taxon>Caligidae</taxon>
        <taxon>Lepeophtheirus</taxon>
    </lineage>
</organism>
<keyword evidence="2" id="KW-0964">Secreted</keyword>
<dbReference type="Gene3D" id="2.10.70.10">
    <property type="entry name" value="Complement Module, domain 1"/>
    <property type="match status" value="1"/>
</dbReference>
<dbReference type="InterPro" id="IPR014853">
    <property type="entry name" value="VWF/SSPO/ZAN-like_Cys-rich_dom"/>
</dbReference>
<feature type="signal peptide" evidence="6">
    <location>
        <begin position="1"/>
        <end position="21"/>
    </location>
</feature>
<evidence type="ECO:0000256" key="3">
    <source>
        <dbReference type="ARBA" id="ARBA00022729"/>
    </source>
</evidence>
<proteinExistence type="predicted"/>
<dbReference type="PROSITE" id="PS50184">
    <property type="entry name" value="VWFC_2"/>
    <property type="match status" value="2"/>
</dbReference>
<dbReference type="SMART" id="SM00214">
    <property type="entry name" value="VWC"/>
    <property type="match status" value="4"/>
</dbReference>
<evidence type="ECO:0000256" key="6">
    <source>
        <dbReference type="SAM" id="SignalP"/>
    </source>
</evidence>
<dbReference type="Pfam" id="PF00094">
    <property type="entry name" value="VWD"/>
    <property type="match status" value="1"/>
</dbReference>
<dbReference type="Proteomes" id="UP000675881">
    <property type="component" value="Chromosome 5"/>
</dbReference>
<dbReference type="SUPFAM" id="SSF57603">
    <property type="entry name" value="FnI-like domain"/>
    <property type="match status" value="3"/>
</dbReference>
<dbReference type="AlphaFoldDB" id="A0A7R8H968"/>
<name>A0A7R8H968_LEPSM</name>
<sequence>MRTSVLLVMLLVSACESYLQGGDVTCHADSEGRIVQVNGITDITPCIQCKCSGGVVKCLDRSKTCPSIRGCYNIVPTRDKCCPFKCKDCNVIRKSHGSLWVEGTMVHQCYAGIVTKSHLSSLSHPNSSIPSEYSRKQCKTDQNQILFSYQTLPDPRDPCSTCICLPSGLLHCFTRVCPVLDCPLRLIVRKPSRCCPECNRHRDNLSIPNTTCLFQGKAYPLGSPLVDISCPNSTNCSCQKGLPICERNSCQTLTKCPPGTKRMPGKCCPECQSVIHSLGRILKGYKSSETCLSNQKTYADGQTWKRTECVSCSCSKGEVKCETETCDAVCPPGHERVRKERSESECCEWECKPLNGICTVFGDPHFRTFDDRLYTYQGSCKYLLTQECDPFTGTPQKNASFSIRVTNDARDTHAFSWTRTVTVRIPGVKVSLLQRMKVKINGKKVSLPYIKLGTLSVMQDEERIVLRTHEGVRLLWDGISFLEVALPPKFRNRVCGLCGNFNGDKVDDFYGPSGKQIHNKQEFGESWRVGGLKSCSRGPSKSTTAPSCSQNWGSKIKSDRNCNAFRSPLFQTCRSHIPYDYYFNACKLDMCECPGNQCHCEVLTAYVRECERSGILISKWREVTGCKNLSSFSYKHNSTASANLISSSSLMDDMPCTGSKCQRVSSSSNKSDIKIHRLTKVGGAFLDVIKKALTKKDFKRLERAKTATSSSKASSRKSLEGSLEKSQRMLWKSQKDTEKRRWRKNRKKNLRRPPPFESLLMEDEGINSKLIDTKNIPPALL</sequence>
<dbReference type="PANTHER" id="PTHR46698">
    <property type="entry name" value="CROSSVEINLESS 2"/>
    <property type="match status" value="1"/>
</dbReference>
<dbReference type="GO" id="GO:0005576">
    <property type="term" value="C:extracellular region"/>
    <property type="evidence" value="ECO:0007669"/>
    <property type="project" value="UniProtKB-SubCell"/>
</dbReference>
<dbReference type="GO" id="GO:0036122">
    <property type="term" value="F:BMP binding"/>
    <property type="evidence" value="ECO:0007669"/>
    <property type="project" value="TreeGrafter"/>
</dbReference>
<dbReference type="PROSITE" id="PS51233">
    <property type="entry name" value="VWFD"/>
    <property type="match status" value="1"/>
</dbReference>
<evidence type="ECO:0000259" key="8">
    <source>
        <dbReference type="PROSITE" id="PS51233"/>
    </source>
</evidence>
<dbReference type="PANTHER" id="PTHR46698:SF4">
    <property type="entry name" value="CROSSVEINLESS 2"/>
    <property type="match status" value="1"/>
</dbReference>
<protein>
    <submittedName>
        <fullName evidence="9">(salmon louse) hypothetical protein</fullName>
    </submittedName>
</protein>
<evidence type="ECO:0000256" key="2">
    <source>
        <dbReference type="ARBA" id="ARBA00022525"/>
    </source>
</evidence>
<dbReference type="PROSITE" id="PS51257">
    <property type="entry name" value="PROKAR_LIPOPROTEIN"/>
    <property type="match status" value="1"/>
</dbReference>
<feature type="domain" description="VWFC" evidence="7">
    <location>
        <begin position="210"/>
        <end position="272"/>
    </location>
</feature>
<evidence type="ECO:0000256" key="4">
    <source>
        <dbReference type="ARBA" id="ARBA00022737"/>
    </source>
</evidence>
<accession>A0A7R8H968</accession>
<dbReference type="GO" id="GO:0030513">
    <property type="term" value="P:positive regulation of BMP signaling pathway"/>
    <property type="evidence" value="ECO:0007669"/>
    <property type="project" value="TreeGrafter"/>
</dbReference>